<dbReference type="InterPro" id="IPR008030">
    <property type="entry name" value="NmrA-like"/>
</dbReference>
<dbReference type="InterPro" id="IPR036291">
    <property type="entry name" value="NAD(P)-bd_dom_sf"/>
</dbReference>
<sequence>MTQPQKTIAVVNAAGRQAASLIRVASAVGYAVRAQIHSLKGLIAEELQTLPNVTLLQGPLLNNPALMDALFQGANYAFINTVSQAGDEVAIGRALADAAKRAGSISHYIYSSMPDHSVHGPWPAVPQWAPKFTVENYVRQLGLPATFVYAGIYNNNFTSLPYPLFQMELLDDGSFEWRAPFDPETPLPWLDAEHDVGPTLLQIFKDGPKKWHGHRIALTFETLSPNQVCAAFSRALNRPCRYVRVPRIEIKVKIPPGYREQLEALELLFGECDAPYFPQPEFSQPAAGSPKGLGPAGGKGAGAGMMQGPGGVVSLRVTDEARHLWQGWRDMEEYAREVFPVEEEANGLDWML</sequence>
<comment type="similarity">
    <text evidence="1">Belongs to the NmrA-type oxidoreductase family.</text>
</comment>
<dbReference type="Pfam" id="PF05368">
    <property type="entry name" value="NmrA"/>
    <property type="match status" value="1"/>
</dbReference>
<proteinExistence type="inferred from homology"/>
<evidence type="ECO:0000256" key="2">
    <source>
        <dbReference type="ARBA" id="ARBA00022857"/>
    </source>
</evidence>
<dbReference type="SUPFAM" id="SSF51735">
    <property type="entry name" value="NAD(P)-binding Rossmann-fold domains"/>
    <property type="match status" value="1"/>
</dbReference>
<dbReference type="Gene3D" id="3.90.25.10">
    <property type="entry name" value="UDP-galactose 4-epimerase, domain 1"/>
    <property type="match status" value="1"/>
</dbReference>
<name>A0A0F7TUX2_PENBI</name>
<feature type="region of interest" description="Disordered" evidence="3">
    <location>
        <begin position="283"/>
        <end position="303"/>
    </location>
</feature>
<evidence type="ECO:0000256" key="1">
    <source>
        <dbReference type="ARBA" id="ARBA00006328"/>
    </source>
</evidence>
<keyword evidence="2" id="KW-0521">NADP</keyword>
<reference evidence="6" key="1">
    <citation type="journal article" date="2015" name="Genome Announc.">
        <title>Draft genome sequence of the fungus Penicillium brasilianum MG11.</title>
        <authorList>
            <person name="Horn F."/>
            <person name="Linde J."/>
            <person name="Mattern D.J."/>
            <person name="Walther G."/>
            <person name="Guthke R."/>
            <person name="Brakhage A.A."/>
            <person name="Valiante V."/>
        </authorList>
    </citation>
    <scope>NUCLEOTIDE SEQUENCE [LARGE SCALE GENOMIC DNA]</scope>
    <source>
        <strain evidence="6">MG11</strain>
    </source>
</reference>
<dbReference type="AlphaFoldDB" id="A0A0F7TUX2"/>
<evidence type="ECO:0000256" key="3">
    <source>
        <dbReference type="SAM" id="MobiDB-lite"/>
    </source>
</evidence>
<dbReference type="Proteomes" id="UP000042958">
    <property type="component" value="Unassembled WGS sequence"/>
</dbReference>
<feature type="domain" description="NmrA-like" evidence="4">
    <location>
        <begin position="5"/>
        <end position="335"/>
    </location>
</feature>
<keyword evidence="6" id="KW-1185">Reference proteome</keyword>
<gene>
    <name evidence="5" type="ORF">PMG11_09017</name>
</gene>
<evidence type="ECO:0000313" key="6">
    <source>
        <dbReference type="Proteomes" id="UP000042958"/>
    </source>
</evidence>
<feature type="compositionally biased region" description="Gly residues" evidence="3">
    <location>
        <begin position="294"/>
        <end position="303"/>
    </location>
</feature>
<protein>
    <submittedName>
        <fullName evidence="5">Putative Nitrogen metabolite repression regulator NmrA</fullName>
    </submittedName>
</protein>
<dbReference type="InterPro" id="IPR051164">
    <property type="entry name" value="NmrA-like_oxidored"/>
</dbReference>
<organism evidence="5 6">
    <name type="scientific">Penicillium brasilianum</name>
    <dbReference type="NCBI Taxonomy" id="104259"/>
    <lineage>
        <taxon>Eukaryota</taxon>
        <taxon>Fungi</taxon>
        <taxon>Dikarya</taxon>
        <taxon>Ascomycota</taxon>
        <taxon>Pezizomycotina</taxon>
        <taxon>Eurotiomycetes</taxon>
        <taxon>Eurotiomycetidae</taxon>
        <taxon>Eurotiales</taxon>
        <taxon>Aspergillaceae</taxon>
        <taxon>Penicillium</taxon>
    </lineage>
</organism>
<evidence type="ECO:0000259" key="4">
    <source>
        <dbReference type="Pfam" id="PF05368"/>
    </source>
</evidence>
<dbReference type="OrthoDB" id="5356836at2759"/>
<dbReference type="Gene3D" id="3.40.50.720">
    <property type="entry name" value="NAD(P)-binding Rossmann-like Domain"/>
    <property type="match status" value="1"/>
</dbReference>
<dbReference type="GO" id="GO:0005634">
    <property type="term" value="C:nucleus"/>
    <property type="evidence" value="ECO:0007669"/>
    <property type="project" value="TreeGrafter"/>
</dbReference>
<evidence type="ECO:0000313" key="5">
    <source>
        <dbReference type="EMBL" id="CEJ60444.1"/>
    </source>
</evidence>
<dbReference type="STRING" id="104259.A0A0F7TUX2"/>
<dbReference type="EMBL" id="CDHK01000008">
    <property type="protein sequence ID" value="CEJ60444.1"/>
    <property type="molecule type" value="Genomic_DNA"/>
</dbReference>
<dbReference type="PANTHER" id="PTHR42748:SF5">
    <property type="entry name" value="NITROGEN METABOLITE REPRESSION PROTEIN NMRA"/>
    <property type="match status" value="1"/>
</dbReference>
<accession>A0A0F7TUX2</accession>
<dbReference type="PANTHER" id="PTHR42748">
    <property type="entry name" value="NITROGEN METABOLITE REPRESSION PROTEIN NMRA FAMILY MEMBER"/>
    <property type="match status" value="1"/>
</dbReference>